<reference evidence="1 2" key="1">
    <citation type="submission" date="2018-12" db="EMBL/GenBank/DDBJ databases">
        <authorList>
            <consortium name="Pathogen Informatics"/>
        </authorList>
    </citation>
    <scope>NUCLEOTIDE SEQUENCE [LARGE SCALE GENOMIC DNA]</scope>
    <source>
        <strain evidence="1 2">NCTC13098</strain>
    </source>
</reference>
<dbReference type="EMBL" id="LR131271">
    <property type="protein sequence ID" value="VDR27920.1"/>
    <property type="molecule type" value="Genomic_DNA"/>
</dbReference>
<gene>
    <name evidence="1" type="ORF">NCTC13098_04295</name>
</gene>
<evidence type="ECO:0000313" key="2">
    <source>
        <dbReference type="Proteomes" id="UP000274346"/>
    </source>
</evidence>
<dbReference type="AlphaFoldDB" id="A0A3P8M1G7"/>
<dbReference type="Proteomes" id="UP000274346">
    <property type="component" value="Chromosome"/>
</dbReference>
<accession>A0A3P8M1G7</accession>
<protein>
    <submittedName>
        <fullName evidence="1">Uncharacterized protein</fullName>
    </submittedName>
</protein>
<organism evidence="1 2">
    <name type="scientific">Raoultella terrigena</name>
    <name type="common">Klebsiella terrigena</name>
    <dbReference type="NCBI Taxonomy" id="577"/>
    <lineage>
        <taxon>Bacteria</taxon>
        <taxon>Pseudomonadati</taxon>
        <taxon>Pseudomonadota</taxon>
        <taxon>Gammaproteobacteria</taxon>
        <taxon>Enterobacterales</taxon>
        <taxon>Enterobacteriaceae</taxon>
        <taxon>Klebsiella/Raoultella group</taxon>
        <taxon>Raoultella</taxon>
    </lineage>
</organism>
<evidence type="ECO:0000313" key="1">
    <source>
        <dbReference type="EMBL" id="VDR27920.1"/>
    </source>
</evidence>
<sequence length="36" mass="4021">MKTFMATPPSGLSTTNNGVSLLLFHKEYKFNSMDLV</sequence>
<dbReference type="KEGG" id="rtg:NCTC13098_04295"/>
<proteinExistence type="predicted"/>
<name>A0A3P8M1G7_RAOTE</name>